<name>A0A9Q3JST0_9BASI</name>
<dbReference type="EMBL" id="AVOT02083529">
    <property type="protein sequence ID" value="MBW0568935.1"/>
    <property type="molecule type" value="Genomic_DNA"/>
</dbReference>
<organism evidence="1 2">
    <name type="scientific">Austropuccinia psidii MF-1</name>
    <dbReference type="NCBI Taxonomy" id="1389203"/>
    <lineage>
        <taxon>Eukaryota</taxon>
        <taxon>Fungi</taxon>
        <taxon>Dikarya</taxon>
        <taxon>Basidiomycota</taxon>
        <taxon>Pucciniomycotina</taxon>
        <taxon>Pucciniomycetes</taxon>
        <taxon>Pucciniales</taxon>
        <taxon>Sphaerophragmiaceae</taxon>
        <taxon>Austropuccinia</taxon>
    </lineage>
</organism>
<evidence type="ECO:0000313" key="2">
    <source>
        <dbReference type="Proteomes" id="UP000765509"/>
    </source>
</evidence>
<accession>A0A9Q3JST0</accession>
<dbReference type="Proteomes" id="UP000765509">
    <property type="component" value="Unassembled WGS sequence"/>
</dbReference>
<evidence type="ECO:0000313" key="1">
    <source>
        <dbReference type="EMBL" id="MBW0568935.1"/>
    </source>
</evidence>
<keyword evidence="2" id="KW-1185">Reference proteome</keyword>
<gene>
    <name evidence="1" type="ORF">O181_108650</name>
</gene>
<reference evidence="1" key="1">
    <citation type="submission" date="2021-03" db="EMBL/GenBank/DDBJ databases">
        <title>Draft genome sequence of rust myrtle Austropuccinia psidii MF-1, a brazilian biotype.</title>
        <authorList>
            <person name="Quecine M.C."/>
            <person name="Pachon D.M.R."/>
            <person name="Bonatelli M.L."/>
            <person name="Correr F.H."/>
            <person name="Franceschini L.M."/>
            <person name="Leite T.F."/>
            <person name="Margarido G.R.A."/>
            <person name="Almeida C.A."/>
            <person name="Ferrarezi J.A."/>
            <person name="Labate C.A."/>
        </authorList>
    </citation>
    <scope>NUCLEOTIDE SEQUENCE</scope>
    <source>
        <strain evidence="1">MF-1</strain>
    </source>
</reference>
<dbReference type="AlphaFoldDB" id="A0A9Q3JST0"/>
<sequence>MPISMIKCPTHSPITAYKTSNCAIIMLEGDLALTNPPLHGHMHMLTHPPLCMHMLMHPPPRMHTPMQPHHTCGIVRWALPVSSTK</sequence>
<comment type="caution">
    <text evidence="1">The sequence shown here is derived from an EMBL/GenBank/DDBJ whole genome shotgun (WGS) entry which is preliminary data.</text>
</comment>
<proteinExistence type="predicted"/>
<protein>
    <submittedName>
        <fullName evidence="1">Uncharacterized protein</fullName>
    </submittedName>
</protein>